<keyword evidence="1 3" id="KW-0479">Metal-binding</keyword>
<dbReference type="Proteomes" id="UP000775179">
    <property type="component" value="Unassembled WGS sequence"/>
</dbReference>
<dbReference type="RefSeq" id="WP_021876732.1">
    <property type="nucleotide sequence ID" value="NZ_CP018630.1"/>
</dbReference>
<dbReference type="NCBIfam" id="TIGR00010">
    <property type="entry name" value="YchF/TatD family DNA exonuclease"/>
    <property type="match status" value="1"/>
</dbReference>
<evidence type="ECO:0000256" key="1">
    <source>
        <dbReference type="ARBA" id="ARBA00022723"/>
    </source>
</evidence>
<name>A0ABD4RGA8_9CLOT</name>
<gene>
    <name evidence="4" type="ORF">K4H94_05495</name>
</gene>
<evidence type="ECO:0000313" key="5">
    <source>
        <dbReference type="Proteomes" id="UP000775179"/>
    </source>
</evidence>
<feature type="binding site" evidence="3">
    <location>
        <position position="208"/>
    </location>
    <ligand>
        <name>a divalent metal cation</name>
        <dbReference type="ChEBI" id="CHEBI:60240"/>
        <label>1</label>
    </ligand>
</feature>
<reference evidence="4 5" key="1">
    <citation type="submission" date="2021-08" db="EMBL/GenBank/DDBJ databases">
        <title>Genome sequence analysis of Clostridium chauvoei strains of European origin and evaluation of typing options for outbreak investigations.</title>
        <authorList>
            <person name="Abdel-Glil M."/>
            <person name="Thomas P."/>
            <person name="Seyboldt C."/>
        </authorList>
    </citation>
    <scope>NUCLEOTIDE SEQUENCE [LARGE SCALE GENOMIC DNA]</scope>
    <source>
        <strain evidence="4 5">S0260-09</strain>
    </source>
</reference>
<dbReference type="AlphaFoldDB" id="A0ABD4RGA8"/>
<evidence type="ECO:0000313" key="4">
    <source>
        <dbReference type="EMBL" id="MBX7290492.1"/>
    </source>
</evidence>
<dbReference type="PIRSF" id="PIRSF005902">
    <property type="entry name" value="DNase_TatD"/>
    <property type="match status" value="1"/>
</dbReference>
<feature type="binding site" evidence="3">
    <location>
        <position position="13"/>
    </location>
    <ligand>
        <name>a divalent metal cation</name>
        <dbReference type="ChEBI" id="CHEBI:60240"/>
        <label>1</label>
    </ligand>
</feature>
<dbReference type="Pfam" id="PF01026">
    <property type="entry name" value="TatD_DNase"/>
    <property type="match status" value="1"/>
</dbReference>
<dbReference type="PROSITE" id="PS01091">
    <property type="entry name" value="TATD_3"/>
    <property type="match status" value="1"/>
</dbReference>
<dbReference type="InterPro" id="IPR018228">
    <property type="entry name" value="DNase_TatD-rel_CS"/>
</dbReference>
<dbReference type="InterPro" id="IPR015991">
    <property type="entry name" value="TatD/YcfH-like"/>
</dbReference>
<dbReference type="Gene3D" id="3.20.20.140">
    <property type="entry name" value="Metal-dependent hydrolases"/>
    <property type="match status" value="1"/>
</dbReference>
<evidence type="ECO:0000256" key="3">
    <source>
        <dbReference type="PIRSR" id="PIRSR005902-1"/>
    </source>
</evidence>
<feature type="binding site" evidence="3">
    <location>
        <position position="11"/>
    </location>
    <ligand>
        <name>a divalent metal cation</name>
        <dbReference type="ChEBI" id="CHEBI:60240"/>
        <label>1</label>
    </ligand>
</feature>
<dbReference type="GO" id="GO:0016787">
    <property type="term" value="F:hydrolase activity"/>
    <property type="evidence" value="ECO:0007669"/>
    <property type="project" value="UniProtKB-KW"/>
</dbReference>
<feature type="binding site" evidence="3">
    <location>
        <position position="98"/>
    </location>
    <ligand>
        <name>a divalent metal cation</name>
        <dbReference type="ChEBI" id="CHEBI:60240"/>
        <label>1</label>
    </ligand>
</feature>
<dbReference type="KEGG" id="cchv:BTM20_00535"/>
<dbReference type="GeneID" id="66300330"/>
<keyword evidence="2 4" id="KW-0378">Hydrolase</keyword>
<organism evidence="4 5">
    <name type="scientific">Clostridium chauvoei</name>
    <dbReference type="NCBI Taxonomy" id="46867"/>
    <lineage>
        <taxon>Bacteria</taxon>
        <taxon>Bacillati</taxon>
        <taxon>Bacillota</taxon>
        <taxon>Clostridia</taxon>
        <taxon>Eubacteriales</taxon>
        <taxon>Clostridiaceae</taxon>
        <taxon>Clostridium</taxon>
    </lineage>
</organism>
<protein>
    <submittedName>
        <fullName evidence="4">TatD family hydrolase</fullName>
    </submittedName>
</protein>
<feature type="binding site" evidence="3">
    <location>
        <position position="135"/>
    </location>
    <ligand>
        <name>a divalent metal cation</name>
        <dbReference type="ChEBI" id="CHEBI:60240"/>
        <label>2</label>
    </ligand>
</feature>
<dbReference type="SUPFAM" id="SSF51556">
    <property type="entry name" value="Metallo-dependent hydrolases"/>
    <property type="match status" value="1"/>
</dbReference>
<dbReference type="PANTHER" id="PTHR46124">
    <property type="entry name" value="D-AMINOACYL-TRNA DEACYLASE"/>
    <property type="match status" value="1"/>
</dbReference>
<evidence type="ECO:0000256" key="2">
    <source>
        <dbReference type="ARBA" id="ARBA00022801"/>
    </source>
</evidence>
<dbReference type="InterPro" id="IPR001130">
    <property type="entry name" value="TatD-like"/>
</dbReference>
<sequence length="261" mass="30198">MEGKYLIFDTHAHYDDEAFDEDREEVFNEIRENGVIGIMNCASSYESIGKTNNLTKEYEFIYGALGIHPENADEFNSKVKEEIIEYIKNNKKILAIGEIGLDYYWDENPSKEIQKEVFREQMKIAKELSLPVVIHDREAHGDTLEVMKEFPEVKGIVHCFSGSVEFAKECVKLGYYIGITGVVTFKNAKKVVEVVKEIPMDRLLVETDCPYMAPVPNRGKRNKSDYIRYIIEQIGKIKEISPKEVNLRVNDNFRDLLENRI</sequence>
<dbReference type="EMBL" id="JAIFTX010000009">
    <property type="protein sequence ID" value="MBX7290492.1"/>
    <property type="molecule type" value="Genomic_DNA"/>
</dbReference>
<dbReference type="GO" id="GO:0046872">
    <property type="term" value="F:metal ion binding"/>
    <property type="evidence" value="ECO:0007669"/>
    <property type="project" value="UniProtKB-KW"/>
</dbReference>
<accession>A0ABD4RGA8</accession>
<proteinExistence type="predicted"/>
<feature type="binding site" evidence="3">
    <location>
        <position position="158"/>
    </location>
    <ligand>
        <name>a divalent metal cation</name>
        <dbReference type="ChEBI" id="CHEBI:60240"/>
        <label>2</label>
    </ligand>
</feature>
<dbReference type="FunFam" id="3.20.20.140:FF:000005">
    <property type="entry name" value="TatD family hydrolase"/>
    <property type="match status" value="1"/>
</dbReference>
<dbReference type="PANTHER" id="PTHR46124:SF2">
    <property type="entry name" value="D-AMINOACYL-TRNA DEACYLASE"/>
    <property type="match status" value="1"/>
</dbReference>
<dbReference type="InterPro" id="IPR032466">
    <property type="entry name" value="Metal_Hydrolase"/>
</dbReference>
<dbReference type="CDD" id="cd01310">
    <property type="entry name" value="TatD_DNAse"/>
    <property type="match status" value="1"/>
</dbReference>
<comment type="caution">
    <text evidence="4">The sequence shown here is derived from an EMBL/GenBank/DDBJ whole genome shotgun (WGS) entry which is preliminary data.</text>
</comment>